<dbReference type="EMBL" id="CP025570">
    <property type="protein sequence ID" value="AZZ39648.1"/>
    <property type="molecule type" value="Genomic_DNA"/>
</dbReference>
<gene>
    <name evidence="5" type="ORF">C0Z10_07665</name>
</gene>
<keyword evidence="2 5" id="KW-0808">Transferase</keyword>
<reference evidence="6" key="1">
    <citation type="submission" date="2017-12" db="EMBL/GenBank/DDBJ databases">
        <title>Whole genome sequencing of Acidipropionibacterium jensenii strains JS279 and JS280.</title>
        <authorList>
            <person name="Deptula P."/>
            <person name="Laine P."/>
            <person name="Smolander O.-P."/>
            <person name="Paulin L."/>
            <person name="Auvinen P."/>
            <person name="Varmanen P."/>
        </authorList>
    </citation>
    <scope>NUCLEOTIDE SEQUENCE [LARGE SCALE GENOMIC DNA]</scope>
    <source>
        <strain evidence="6">JS280</strain>
    </source>
</reference>
<dbReference type="AlphaFoldDB" id="A0A3Q9UEB6"/>
<dbReference type="PRINTS" id="PR00506">
    <property type="entry name" value="D21N6MTFRASE"/>
</dbReference>
<accession>A0A3Q9UEB6</accession>
<sequence length="616" mass="68791">MTHQKLELTWFNKDQALVPSVIGRYGYIWVDPRDPRYCETHTLVLDDYVTGVKAPKEVGVSYSDRADLEPTGDNILVLGESGDVLEALTRVPEWRDRYVGKVKCVYIDPPFNTGQMFENYEDNLEHSVWLTMMRDRLRHVHRLLCDAGSIWVHLDESESHRMRVLLDEVFGAGNFIADVAWQKTYGPDNRSVFTQMQDSILVYARNHDAFGQARNLLPRTAAQDALYINPDNDPRGRWKPDNFTAQYNPAENPRESQLYTLVTPTGVAYDPPAGACWRYTERKYEELLADHRVWFGPDGRGRPAIKRFLSEVMDGRVPTSWWPYQEVGHTQDAKREVQRIVPAHVPFDTPKPERLLERIIHIATDPGDIVLDCFAGSGTTAAVAQKMGRRWVTCELNESTFTAFTRPRLEKVVRGEDPGGVTVTRGKRVPADGIDLPDGMEPEDAAKFASLLSKVIKDDPGLKKSPVIKQLRARTRTRKVETVNWRGGGGFQVAHLSPAVFDYDPDLAGVTLTAAAEDPGIFIPAVAAALGFRRTTGGFFNGEDGAQKLFVTRAPLTREYAREIASHLKGTGSVVVAATVVLDGAAEELRRAARGSRVVHVPGSLFASPDISRAVR</sequence>
<dbReference type="InterPro" id="IPR002295">
    <property type="entry name" value="N4/N6-MTase_EcoPI_Mod-like"/>
</dbReference>
<keyword evidence="3" id="KW-0949">S-adenosyl-L-methionine</keyword>
<dbReference type="GO" id="GO:0032259">
    <property type="term" value="P:methylation"/>
    <property type="evidence" value="ECO:0007669"/>
    <property type="project" value="UniProtKB-KW"/>
</dbReference>
<dbReference type="SUPFAM" id="SSF53335">
    <property type="entry name" value="S-adenosyl-L-methionine-dependent methyltransferases"/>
    <property type="match status" value="1"/>
</dbReference>
<dbReference type="InterPro" id="IPR002941">
    <property type="entry name" value="DNA_methylase_N4/N6"/>
</dbReference>
<evidence type="ECO:0000259" key="4">
    <source>
        <dbReference type="Pfam" id="PF01555"/>
    </source>
</evidence>
<dbReference type="GO" id="GO:0008170">
    <property type="term" value="F:N-methyltransferase activity"/>
    <property type="evidence" value="ECO:0007669"/>
    <property type="project" value="InterPro"/>
</dbReference>
<feature type="domain" description="DNA methylase N-4/N-6" evidence="4">
    <location>
        <begin position="102"/>
        <end position="402"/>
    </location>
</feature>
<proteinExistence type="predicted"/>
<evidence type="ECO:0000256" key="3">
    <source>
        <dbReference type="ARBA" id="ARBA00022691"/>
    </source>
</evidence>
<protein>
    <submittedName>
        <fullName evidence="5">Site-specific DNA-methyltransferase</fullName>
    </submittedName>
</protein>
<name>A0A3Q9UEB6_9ACTN</name>
<dbReference type="InterPro" id="IPR029063">
    <property type="entry name" value="SAM-dependent_MTases_sf"/>
</dbReference>
<dbReference type="REBASE" id="317768">
    <property type="entry name" value="M.AjeJS280ORF7665P"/>
</dbReference>
<organism evidence="5 6">
    <name type="scientific">Acidipropionibacterium jensenii</name>
    <dbReference type="NCBI Taxonomy" id="1749"/>
    <lineage>
        <taxon>Bacteria</taxon>
        <taxon>Bacillati</taxon>
        <taxon>Actinomycetota</taxon>
        <taxon>Actinomycetes</taxon>
        <taxon>Propionibacteriales</taxon>
        <taxon>Propionibacteriaceae</taxon>
        <taxon>Acidipropionibacterium</taxon>
    </lineage>
</organism>
<dbReference type="Proteomes" id="UP000285875">
    <property type="component" value="Chromosome"/>
</dbReference>
<dbReference type="Gene3D" id="3.40.50.150">
    <property type="entry name" value="Vaccinia Virus protein VP39"/>
    <property type="match status" value="1"/>
</dbReference>
<evidence type="ECO:0000313" key="6">
    <source>
        <dbReference type="Proteomes" id="UP000285875"/>
    </source>
</evidence>
<keyword evidence="1 5" id="KW-0489">Methyltransferase</keyword>
<evidence type="ECO:0000313" key="5">
    <source>
        <dbReference type="EMBL" id="AZZ39648.1"/>
    </source>
</evidence>
<evidence type="ECO:0000256" key="1">
    <source>
        <dbReference type="ARBA" id="ARBA00022603"/>
    </source>
</evidence>
<dbReference type="KEGG" id="aji:C0Z10_07665"/>
<dbReference type="GO" id="GO:0003677">
    <property type="term" value="F:DNA binding"/>
    <property type="evidence" value="ECO:0007669"/>
    <property type="project" value="InterPro"/>
</dbReference>
<evidence type="ECO:0000256" key="2">
    <source>
        <dbReference type="ARBA" id="ARBA00022679"/>
    </source>
</evidence>
<dbReference type="Pfam" id="PF01555">
    <property type="entry name" value="N6_N4_Mtase"/>
    <property type="match status" value="1"/>
</dbReference>
<dbReference type="RefSeq" id="WP_097798988.1">
    <property type="nucleotide sequence ID" value="NZ_CP025570.1"/>
</dbReference>